<accession>A0ABW3MAF8</accession>
<keyword evidence="9" id="KW-1185">Reference proteome</keyword>
<dbReference type="Pfam" id="PF02653">
    <property type="entry name" value="BPD_transp_2"/>
    <property type="match status" value="1"/>
</dbReference>
<keyword evidence="5 7" id="KW-0472">Membrane</keyword>
<evidence type="ECO:0000256" key="4">
    <source>
        <dbReference type="ARBA" id="ARBA00022989"/>
    </source>
</evidence>
<protein>
    <submittedName>
        <fullName evidence="8">ABC transporter permease</fullName>
    </submittedName>
</protein>
<evidence type="ECO:0000256" key="5">
    <source>
        <dbReference type="ARBA" id="ARBA00023136"/>
    </source>
</evidence>
<proteinExistence type="predicted"/>
<dbReference type="EMBL" id="JBHTIS010001135">
    <property type="protein sequence ID" value="MFD1047558.1"/>
    <property type="molecule type" value="Genomic_DNA"/>
</dbReference>
<organism evidence="8 9">
    <name type="scientific">Kibdelosporangium lantanae</name>
    <dbReference type="NCBI Taxonomy" id="1497396"/>
    <lineage>
        <taxon>Bacteria</taxon>
        <taxon>Bacillati</taxon>
        <taxon>Actinomycetota</taxon>
        <taxon>Actinomycetes</taxon>
        <taxon>Pseudonocardiales</taxon>
        <taxon>Pseudonocardiaceae</taxon>
        <taxon>Kibdelosporangium</taxon>
    </lineage>
</organism>
<evidence type="ECO:0000313" key="8">
    <source>
        <dbReference type="EMBL" id="MFD1047558.1"/>
    </source>
</evidence>
<evidence type="ECO:0000256" key="1">
    <source>
        <dbReference type="ARBA" id="ARBA00004651"/>
    </source>
</evidence>
<name>A0ABW3MAF8_9PSEU</name>
<evidence type="ECO:0000313" key="9">
    <source>
        <dbReference type="Proteomes" id="UP001597045"/>
    </source>
</evidence>
<feature type="transmembrane region" description="Helical" evidence="7">
    <location>
        <begin position="33"/>
        <end position="50"/>
    </location>
</feature>
<feature type="transmembrane region" description="Helical" evidence="7">
    <location>
        <begin position="225"/>
        <end position="249"/>
    </location>
</feature>
<feature type="compositionally biased region" description="Basic and acidic residues" evidence="6">
    <location>
        <begin position="1"/>
        <end position="14"/>
    </location>
</feature>
<evidence type="ECO:0000256" key="3">
    <source>
        <dbReference type="ARBA" id="ARBA00022692"/>
    </source>
</evidence>
<dbReference type="PANTHER" id="PTHR32196:SF19">
    <property type="entry name" value="GALACTOFURANOSE TRANSPORTER PERMEASE PROTEIN YTFT"/>
    <property type="match status" value="1"/>
</dbReference>
<keyword evidence="4 7" id="KW-1133">Transmembrane helix</keyword>
<comment type="caution">
    <text evidence="8">The sequence shown here is derived from an EMBL/GenBank/DDBJ whole genome shotgun (WGS) entry which is preliminary data.</text>
</comment>
<evidence type="ECO:0000256" key="6">
    <source>
        <dbReference type="SAM" id="MobiDB-lite"/>
    </source>
</evidence>
<comment type="subcellular location">
    <subcellularLocation>
        <location evidence="1">Cell membrane</location>
        <topology evidence="1">Multi-pass membrane protein</topology>
    </subcellularLocation>
</comment>
<reference evidence="9" key="1">
    <citation type="journal article" date="2019" name="Int. J. Syst. Evol. Microbiol.">
        <title>The Global Catalogue of Microorganisms (GCM) 10K type strain sequencing project: providing services to taxonomists for standard genome sequencing and annotation.</title>
        <authorList>
            <consortium name="The Broad Institute Genomics Platform"/>
            <consortium name="The Broad Institute Genome Sequencing Center for Infectious Disease"/>
            <person name="Wu L."/>
            <person name="Ma J."/>
        </authorList>
    </citation>
    <scope>NUCLEOTIDE SEQUENCE [LARGE SCALE GENOMIC DNA]</scope>
    <source>
        <strain evidence="9">JCM 31486</strain>
    </source>
</reference>
<dbReference type="InterPro" id="IPR001851">
    <property type="entry name" value="ABC_transp_permease"/>
</dbReference>
<evidence type="ECO:0000256" key="2">
    <source>
        <dbReference type="ARBA" id="ARBA00022475"/>
    </source>
</evidence>
<gene>
    <name evidence="8" type="ORF">ACFQ1S_19440</name>
</gene>
<evidence type="ECO:0000256" key="7">
    <source>
        <dbReference type="SAM" id="Phobius"/>
    </source>
</evidence>
<feature type="transmembrane region" description="Helical" evidence="7">
    <location>
        <begin position="176"/>
        <end position="194"/>
    </location>
</feature>
<keyword evidence="3 7" id="KW-0812">Transmembrane</keyword>
<dbReference type="PANTHER" id="PTHR32196">
    <property type="entry name" value="ABC TRANSPORTER PERMEASE PROTEIN YPHD-RELATED-RELATED"/>
    <property type="match status" value="1"/>
</dbReference>
<feature type="region of interest" description="Disordered" evidence="6">
    <location>
        <begin position="1"/>
        <end position="23"/>
    </location>
</feature>
<sequence length="277" mass="29547">MSEDTMDKELHRAADPTPPPRPTATRTHLLQDYGVYAALLLLVLYNLVFTENFASVTNLNTQLVQVTPTLIAALGMALVIGTEGVDLSVGSVMALAAALLPLYLGYGLFPAVLVALLGGALCGLFSGTLVSVFGIQPIVATLALLVGGRGLALVFADGQLKDIRNSTLLRIGSDKVVGIPIVVVIAVVLVLGIHPPVKVREASTETRQERREGYREVLKDWRYTVLSLLNVLVLLEATIFTVGVPLWVVQHTSAPSAATGTTERLNLALSSTRKAFR</sequence>
<dbReference type="Proteomes" id="UP001597045">
    <property type="component" value="Unassembled WGS sequence"/>
</dbReference>
<keyword evidence="2" id="KW-1003">Cell membrane</keyword>
<feature type="transmembrane region" description="Helical" evidence="7">
    <location>
        <begin position="62"/>
        <end position="81"/>
    </location>
</feature>